<evidence type="ECO:0000259" key="3">
    <source>
        <dbReference type="Pfam" id="PF00005"/>
    </source>
</evidence>
<dbReference type="Gramene" id="CDY55964">
    <property type="protein sequence ID" value="CDY55964"/>
    <property type="gene ID" value="GSBRNA2T00017561001"/>
</dbReference>
<keyword evidence="2" id="KW-1133">Transmembrane helix</keyword>
<dbReference type="Pfam" id="PF00005">
    <property type="entry name" value="ABC_tran"/>
    <property type="match status" value="1"/>
</dbReference>
<reference evidence="4" key="3">
    <citation type="submission" date="2021-01" db="EMBL/GenBank/DDBJ databases">
        <authorList>
            <consortium name="Genoscope - CEA"/>
            <person name="William W."/>
        </authorList>
    </citation>
    <scope>NUCLEOTIDE SEQUENCE</scope>
</reference>
<dbReference type="PANTHER" id="PTHR19211">
    <property type="entry name" value="ATP-BINDING TRANSPORT PROTEIN-RELATED"/>
    <property type="match status" value="1"/>
</dbReference>
<accession>A0A078J1P4</accession>
<dbReference type="STRING" id="3708.A0A078J1P4"/>
<feature type="transmembrane region" description="Helical" evidence="2">
    <location>
        <begin position="219"/>
        <end position="244"/>
    </location>
</feature>
<proteinExistence type="predicted"/>
<name>A0A078J1P4_BRANA</name>
<dbReference type="AlphaFoldDB" id="A0A078J1P4"/>
<keyword evidence="6" id="KW-1185">Reference proteome</keyword>
<reference evidence="5" key="2">
    <citation type="submission" date="2014-06" db="EMBL/GenBank/DDBJ databases">
        <authorList>
            <person name="Genoscope - CEA"/>
        </authorList>
    </citation>
    <scope>NUCLEOTIDE SEQUENCE</scope>
</reference>
<keyword evidence="2" id="KW-0812">Transmembrane</keyword>
<dbReference type="GO" id="GO:0016887">
    <property type="term" value="F:ATP hydrolysis activity"/>
    <property type="evidence" value="ECO:0007669"/>
    <property type="project" value="InterPro"/>
</dbReference>
<evidence type="ECO:0000313" key="6">
    <source>
        <dbReference type="Proteomes" id="UP000028999"/>
    </source>
</evidence>
<protein>
    <submittedName>
        <fullName evidence="4">(rape) hypothetical protein</fullName>
    </submittedName>
    <submittedName>
        <fullName evidence="5">BnaCnng29690D protein</fullName>
    </submittedName>
</protein>
<dbReference type="InterPro" id="IPR050611">
    <property type="entry name" value="ABCF"/>
</dbReference>
<evidence type="ECO:0000256" key="1">
    <source>
        <dbReference type="ARBA" id="ARBA00022737"/>
    </source>
</evidence>
<evidence type="ECO:0000313" key="4">
    <source>
        <dbReference type="EMBL" id="CAF1709089.1"/>
    </source>
</evidence>
<sequence length="274" mass="31523">MLLLDAKISISINSASMVCSSVKLENIRKSSKGVIMLKYVTWEVKRGERAGLVTLEFMGDFKEEMEITKKLEKIQKVIEGSVYGKLILGLWFVPEDADRLVASFSGGWQMRMSLRNIQLQDPELLLLDEPTNHLDLDTIEWLEGYFQKKEMHMVIISHDRAFLISCVPKLWKPRWLLEEHSRQKETESTKDLIARLGAGENFGRVQLPKRLAVSKIYGYIFKAVFGGARFLFGLLFVSFCLFFFCFSRTIFFINLFVWFLSSVGVPLLKRASGN</sequence>
<evidence type="ECO:0000313" key="5">
    <source>
        <dbReference type="EMBL" id="CDY55964.1"/>
    </source>
</evidence>
<dbReference type="InterPro" id="IPR003439">
    <property type="entry name" value="ABC_transporter-like_ATP-bd"/>
</dbReference>
<dbReference type="EMBL" id="HG994367">
    <property type="protein sequence ID" value="CAF1709089.1"/>
    <property type="molecule type" value="Genomic_DNA"/>
</dbReference>
<dbReference type="PaxDb" id="3708-A0A078J1P4"/>
<dbReference type="Proteomes" id="UP001295469">
    <property type="component" value="Chromosome C03"/>
</dbReference>
<dbReference type="OMA" id="FLISCVP"/>
<dbReference type="InterPro" id="IPR027417">
    <property type="entry name" value="P-loop_NTPase"/>
</dbReference>
<dbReference type="PANTHER" id="PTHR19211:SF107">
    <property type="entry name" value="ABC TRANSPORTER F FAMILY MEMBER 5"/>
    <property type="match status" value="1"/>
</dbReference>
<dbReference type="Gene3D" id="3.40.50.300">
    <property type="entry name" value="P-loop containing nucleotide triphosphate hydrolases"/>
    <property type="match status" value="1"/>
</dbReference>
<organism evidence="5 6">
    <name type="scientific">Brassica napus</name>
    <name type="common">Rape</name>
    <dbReference type="NCBI Taxonomy" id="3708"/>
    <lineage>
        <taxon>Eukaryota</taxon>
        <taxon>Viridiplantae</taxon>
        <taxon>Streptophyta</taxon>
        <taxon>Embryophyta</taxon>
        <taxon>Tracheophyta</taxon>
        <taxon>Spermatophyta</taxon>
        <taxon>Magnoliopsida</taxon>
        <taxon>eudicotyledons</taxon>
        <taxon>Gunneridae</taxon>
        <taxon>Pentapetalae</taxon>
        <taxon>rosids</taxon>
        <taxon>malvids</taxon>
        <taxon>Brassicales</taxon>
        <taxon>Brassicaceae</taxon>
        <taxon>Brassiceae</taxon>
        <taxon>Brassica</taxon>
    </lineage>
</organism>
<dbReference type="Proteomes" id="UP000028999">
    <property type="component" value="Unassembled WGS sequence"/>
</dbReference>
<keyword evidence="2" id="KW-0472">Membrane</keyword>
<dbReference type="EMBL" id="LK033442">
    <property type="protein sequence ID" value="CDY55964.1"/>
    <property type="molecule type" value="Genomic_DNA"/>
</dbReference>
<feature type="transmembrane region" description="Helical" evidence="2">
    <location>
        <begin position="250"/>
        <end position="268"/>
    </location>
</feature>
<evidence type="ECO:0000256" key="2">
    <source>
        <dbReference type="SAM" id="Phobius"/>
    </source>
</evidence>
<dbReference type="GO" id="GO:0005524">
    <property type="term" value="F:ATP binding"/>
    <property type="evidence" value="ECO:0000318"/>
    <property type="project" value="GO_Central"/>
</dbReference>
<gene>
    <name evidence="5" type="primary">BnaCnng29690D</name>
    <name evidence="4" type="ORF">DARMORV10_C03P72650.1</name>
    <name evidence="5" type="ORF">GSBRNA2T00017561001</name>
</gene>
<keyword evidence="1" id="KW-0677">Repeat</keyword>
<feature type="domain" description="ABC transporter" evidence="3">
    <location>
        <begin position="97"/>
        <end position="132"/>
    </location>
</feature>
<dbReference type="SUPFAM" id="SSF52540">
    <property type="entry name" value="P-loop containing nucleoside triphosphate hydrolases"/>
    <property type="match status" value="1"/>
</dbReference>
<reference evidence="5 6" key="1">
    <citation type="journal article" date="2014" name="Science">
        <title>Plant genetics. Early allopolyploid evolution in the post-Neolithic Brassica napus oilseed genome.</title>
        <authorList>
            <person name="Chalhoub B."/>
            <person name="Denoeud F."/>
            <person name="Liu S."/>
            <person name="Parkin I.A."/>
            <person name="Tang H."/>
            <person name="Wang X."/>
            <person name="Chiquet J."/>
            <person name="Belcram H."/>
            <person name="Tong C."/>
            <person name="Samans B."/>
            <person name="Correa M."/>
            <person name="Da Silva C."/>
            <person name="Just J."/>
            <person name="Falentin C."/>
            <person name="Koh C.S."/>
            <person name="Le Clainche I."/>
            <person name="Bernard M."/>
            <person name="Bento P."/>
            <person name="Noel B."/>
            <person name="Labadie K."/>
            <person name="Alberti A."/>
            <person name="Charles M."/>
            <person name="Arnaud D."/>
            <person name="Guo H."/>
            <person name="Daviaud C."/>
            <person name="Alamery S."/>
            <person name="Jabbari K."/>
            <person name="Zhao M."/>
            <person name="Edger P.P."/>
            <person name="Chelaifa H."/>
            <person name="Tack D."/>
            <person name="Lassalle G."/>
            <person name="Mestiri I."/>
            <person name="Schnel N."/>
            <person name="Le Paslier M.C."/>
            <person name="Fan G."/>
            <person name="Renault V."/>
            <person name="Bayer P.E."/>
            <person name="Golicz A.A."/>
            <person name="Manoli S."/>
            <person name="Lee T.H."/>
            <person name="Thi V.H."/>
            <person name="Chalabi S."/>
            <person name="Hu Q."/>
            <person name="Fan C."/>
            <person name="Tollenaere R."/>
            <person name="Lu Y."/>
            <person name="Battail C."/>
            <person name="Shen J."/>
            <person name="Sidebottom C.H."/>
            <person name="Wang X."/>
            <person name="Canaguier A."/>
            <person name="Chauveau A."/>
            <person name="Berard A."/>
            <person name="Deniot G."/>
            <person name="Guan M."/>
            <person name="Liu Z."/>
            <person name="Sun F."/>
            <person name="Lim Y.P."/>
            <person name="Lyons E."/>
            <person name="Town C.D."/>
            <person name="Bancroft I."/>
            <person name="Wang X."/>
            <person name="Meng J."/>
            <person name="Ma J."/>
            <person name="Pires J.C."/>
            <person name="King G.J."/>
            <person name="Brunel D."/>
            <person name="Delourme R."/>
            <person name="Renard M."/>
            <person name="Aury J.M."/>
            <person name="Adams K.L."/>
            <person name="Batley J."/>
            <person name="Snowdon R.J."/>
            <person name="Tost J."/>
            <person name="Edwards D."/>
            <person name="Zhou Y."/>
            <person name="Hua W."/>
            <person name="Sharpe A.G."/>
            <person name="Paterson A.H."/>
            <person name="Guan C."/>
            <person name="Wincker P."/>
        </authorList>
    </citation>
    <scope>NUCLEOTIDE SEQUENCE [LARGE SCALE GENOMIC DNA]</scope>
    <source>
        <strain evidence="6">cv. Darmor-bzh</strain>
    </source>
</reference>